<gene>
    <name evidence="1" type="ORF">EPI10_001142</name>
</gene>
<protein>
    <submittedName>
        <fullName evidence="1">Uncharacterized protein</fullName>
    </submittedName>
</protein>
<keyword evidence="2" id="KW-1185">Reference proteome</keyword>
<name>A0A5B6VA34_9ROSI</name>
<organism evidence="1 2">
    <name type="scientific">Gossypium australe</name>
    <dbReference type="NCBI Taxonomy" id="47621"/>
    <lineage>
        <taxon>Eukaryota</taxon>
        <taxon>Viridiplantae</taxon>
        <taxon>Streptophyta</taxon>
        <taxon>Embryophyta</taxon>
        <taxon>Tracheophyta</taxon>
        <taxon>Spermatophyta</taxon>
        <taxon>Magnoliopsida</taxon>
        <taxon>eudicotyledons</taxon>
        <taxon>Gunneridae</taxon>
        <taxon>Pentapetalae</taxon>
        <taxon>rosids</taxon>
        <taxon>malvids</taxon>
        <taxon>Malvales</taxon>
        <taxon>Malvaceae</taxon>
        <taxon>Malvoideae</taxon>
        <taxon>Gossypium</taxon>
    </lineage>
</organism>
<dbReference type="EMBL" id="SMMG02000007">
    <property type="protein sequence ID" value="KAA3466015.1"/>
    <property type="molecule type" value="Genomic_DNA"/>
</dbReference>
<proteinExistence type="predicted"/>
<dbReference type="AlphaFoldDB" id="A0A5B6VA34"/>
<evidence type="ECO:0000313" key="2">
    <source>
        <dbReference type="Proteomes" id="UP000325315"/>
    </source>
</evidence>
<sequence>MGWLHGRVVGHVTLIKELHGVRHRLEPGHVIPFRMSTRLVTLNSELLLMTTLRESSFRLRIQSEYLMNYHARQLNV</sequence>
<dbReference type="Proteomes" id="UP000325315">
    <property type="component" value="Unassembled WGS sequence"/>
</dbReference>
<comment type="caution">
    <text evidence="1">The sequence shown here is derived from an EMBL/GenBank/DDBJ whole genome shotgun (WGS) entry which is preliminary data.</text>
</comment>
<reference evidence="1" key="1">
    <citation type="submission" date="2019-08" db="EMBL/GenBank/DDBJ databases">
        <authorList>
            <person name="Liu F."/>
        </authorList>
    </citation>
    <scope>NUCLEOTIDE SEQUENCE [LARGE SCALE GENOMIC DNA]</scope>
    <source>
        <strain evidence="1">PA1801</strain>
        <tissue evidence="1">Leaf</tissue>
    </source>
</reference>
<evidence type="ECO:0000313" key="1">
    <source>
        <dbReference type="EMBL" id="KAA3466015.1"/>
    </source>
</evidence>
<accession>A0A5B6VA34</accession>